<evidence type="ECO:0000256" key="3">
    <source>
        <dbReference type="ARBA" id="ARBA00022692"/>
    </source>
</evidence>
<keyword evidence="3" id="KW-0812">Transmembrane</keyword>
<dbReference type="PANTHER" id="PTHR24270">
    <property type="entry name" value="LOW-DENSITY LIPOPROTEIN RECEPTOR-RELATED"/>
    <property type="match status" value="1"/>
</dbReference>
<keyword evidence="5" id="KW-1133">Transmembrane helix</keyword>
<evidence type="ECO:0000256" key="4">
    <source>
        <dbReference type="ARBA" id="ARBA00022737"/>
    </source>
</evidence>
<dbReference type="PROSITE" id="PS50068">
    <property type="entry name" value="LDLRA_2"/>
    <property type="match status" value="2"/>
</dbReference>
<keyword evidence="4" id="KW-0677">Repeat</keyword>
<dbReference type="SMART" id="SM00192">
    <property type="entry name" value="LDLa"/>
    <property type="match status" value="2"/>
</dbReference>
<dbReference type="CDD" id="cd00112">
    <property type="entry name" value="LDLa"/>
    <property type="match status" value="2"/>
</dbReference>
<organism evidence="10 11">
    <name type="scientific">Sousa chinensis</name>
    <name type="common">Indo-pacific humpbacked dolphin</name>
    <name type="synonym">Steno chinensis</name>
    <dbReference type="NCBI Taxonomy" id="103600"/>
    <lineage>
        <taxon>Eukaryota</taxon>
        <taxon>Metazoa</taxon>
        <taxon>Chordata</taxon>
        <taxon>Craniata</taxon>
        <taxon>Vertebrata</taxon>
        <taxon>Euteleostomi</taxon>
        <taxon>Mammalia</taxon>
        <taxon>Eutheria</taxon>
        <taxon>Laurasiatheria</taxon>
        <taxon>Artiodactyla</taxon>
        <taxon>Whippomorpha</taxon>
        <taxon>Cetacea</taxon>
        <taxon>Odontoceti</taxon>
        <taxon>Delphinidae</taxon>
        <taxon>Sousa</taxon>
    </lineage>
</organism>
<evidence type="ECO:0000256" key="5">
    <source>
        <dbReference type="ARBA" id="ARBA00022989"/>
    </source>
</evidence>
<reference evidence="10 11" key="1">
    <citation type="journal article" date="2018" name="Genomics">
        <title>Molecular footprints of inshore aquatic adaptation in Indo-Pacific humpback dolphin (Sousa chinensis).</title>
        <authorList>
            <person name="Ming Y."/>
            <person name="Jian J."/>
            <person name="Yu F."/>
            <person name="Yu X."/>
            <person name="Wang J."/>
            <person name="Liu W."/>
        </authorList>
    </citation>
    <scope>NUCLEOTIDE SEQUENCE [LARGE SCALE GENOMIC DNA]</scope>
    <source>
        <strain evidence="10">MY-2018</strain>
        <tissue evidence="10">Skin</tissue>
    </source>
</reference>
<sequence length="117" mass="13139">MGRPERGALRPLALLLLLLLQLQHLEAAADPLRGGQGSVKECEEDQFRCRNERCIPSVWRCDEDDDCSDNSDEDDCPKKTCADSDFTCDDGHCIRERWKCDGEEECPDGSDESEATC</sequence>
<name>A0A484GN53_SOUCH</name>
<dbReference type="GO" id="GO:0012505">
    <property type="term" value="C:endomembrane system"/>
    <property type="evidence" value="ECO:0007669"/>
    <property type="project" value="UniProtKB-SubCell"/>
</dbReference>
<dbReference type="FunFam" id="4.10.400.10:FF:000057">
    <property type="entry name" value="Very low density lipoprotein receptor"/>
    <property type="match status" value="1"/>
</dbReference>
<dbReference type="InterPro" id="IPR023415">
    <property type="entry name" value="LDLR_class-A_CS"/>
</dbReference>
<dbReference type="Pfam" id="PF00057">
    <property type="entry name" value="Ldl_recept_a"/>
    <property type="match status" value="2"/>
</dbReference>
<dbReference type="GO" id="GO:0016192">
    <property type="term" value="P:vesicle-mediated transport"/>
    <property type="evidence" value="ECO:0007669"/>
    <property type="project" value="UniProtKB-ARBA"/>
</dbReference>
<proteinExistence type="predicted"/>
<feature type="disulfide bond" evidence="8">
    <location>
        <begin position="61"/>
        <end position="76"/>
    </location>
</feature>
<evidence type="ECO:0000256" key="7">
    <source>
        <dbReference type="ARBA" id="ARBA00023157"/>
    </source>
</evidence>
<dbReference type="InterPro" id="IPR036055">
    <property type="entry name" value="LDL_receptor-like_sf"/>
</dbReference>
<keyword evidence="11" id="KW-1185">Reference proteome</keyword>
<dbReference type="Proteomes" id="UP000295264">
    <property type="component" value="Unassembled WGS sequence"/>
</dbReference>
<evidence type="ECO:0000256" key="9">
    <source>
        <dbReference type="SAM" id="SignalP"/>
    </source>
</evidence>
<keyword evidence="6" id="KW-0472">Membrane</keyword>
<dbReference type="GO" id="GO:0005886">
    <property type="term" value="C:plasma membrane"/>
    <property type="evidence" value="ECO:0007669"/>
    <property type="project" value="TreeGrafter"/>
</dbReference>
<feature type="disulfide bond" evidence="8">
    <location>
        <begin position="88"/>
        <end position="106"/>
    </location>
</feature>
<dbReference type="Gene3D" id="4.10.400.10">
    <property type="entry name" value="Low-density Lipoprotein Receptor"/>
    <property type="match status" value="2"/>
</dbReference>
<comment type="caution">
    <text evidence="8">Lacks conserved residue(s) required for the propagation of feature annotation.</text>
</comment>
<evidence type="ECO:0000313" key="11">
    <source>
        <dbReference type="Proteomes" id="UP000295264"/>
    </source>
</evidence>
<feature type="chain" id="PRO_5019839597" evidence="9">
    <location>
        <begin position="28"/>
        <end position="117"/>
    </location>
</feature>
<dbReference type="EMBL" id="QWLN02005722">
    <property type="protein sequence ID" value="TEA37150.1"/>
    <property type="molecule type" value="Genomic_DNA"/>
</dbReference>
<evidence type="ECO:0000256" key="6">
    <source>
        <dbReference type="ARBA" id="ARBA00023136"/>
    </source>
</evidence>
<dbReference type="InterPro" id="IPR050685">
    <property type="entry name" value="LDLR"/>
</dbReference>
<comment type="caution">
    <text evidence="10">The sequence shown here is derived from an EMBL/GenBank/DDBJ whole genome shotgun (WGS) entry which is preliminary data.</text>
</comment>
<accession>A0A484GN53</accession>
<dbReference type="SUPFAM" id="SSF57424">
    <property type="entry name" value="LDL receptor-like module"/>
    <property type="match status" value="2"/>
</dbReference>
<feature type="disulfide bond" evidence="8">
    <location>
        <begin position="81"/>
        <end position="93"/>
    </location>
</feature>
<dbReference type="PRINTS" id="PR00261">
    <property type="entry name" value="LDLRECEPTOR"/>
</dbReference>
<evidence type="ECO:0000313" key="10">
    <source>
        <dbReference type="EMBL" id="TEA37150.1"/>
    </source>
</evidence>
<dbReference type="PROSITE" id="PS01209">
    <property type="entry name" value="LDLRA_1"/>
    <property type="match status" value="2"/>
</dbReference>
<feature type="disulfide bond" evidence="8">
    <location>
        <begin position="42"/>
        <end position="54"/>
    </location>
</feature>
<feature type="signal peptide" evidence="9">
    <location>
        <begin position="1"/>
        <end position="27"/>
    </location>
</feature>
<dbReference type="PANTHER" id="PTHR24270:SF8">
    <property type="entry name" value="LD11117P-RELATED"/>
    <property type="match status" value="1"/>
</dbReference>
<dbReference type="AlphaFoldDB" id="A0A484GN53"/>
<dbReference type="InterPro" id="IPR002172">
    <property type="entry name" value="LDrepeatLR_classA_rpt"/>
</dbReference>
<keyword evidence="7 8" id="KW-1015">Disulfide bond</keyword>
<feature type="non-terminal residue" evidence="10">
    <location>
        <position position="117"/>
    </location>
</feature>
<feature type="disulfide bond" evidence="8">
    <location>
        <begin position="49"/>
        <end position="67"/>
    </location>
</feature>
<gene>
    <name evidence="10" type="ORF">DBR06_SOUSAS210376</name>
</gene>
<keyword evidence="9" id="KW-0732">Signal</keyword>
<comment type="subcellular location">
    <subcellularLocation>
        <location evidence="2">Endomembrane system</location>
    </subcellularLocation>
    <subcellularLocation>
        <location evidence="1">Membrane</location>
        <topology evidence="1">Single-pass membrane protein</topology>
    </subcellularLocation>
</comment>
<evidence type="ECO:0000256" key="1">
    <source>
        <dbReference type="ARBA" id="ARBA00004167"/>
    </source>
</evidence>
<evidence type="ECO:0000256" key="8">
    <source>
        <dbReference type="PROSITE-ProRule" id="PRU00124"/>
    </source>
</evidence>
<evidence type="ECO:0000256" key="2">
    <source>
        <dbReference type="ARBA" id="ARBA00004308"/>
    </source>
</evidence>
<protein>
    <submittedName>
        <fullName evidence="10">Uncharacterized protein</fullName>
    </submittedName>
</protein>